<dbReference type="Pfam" id="PF00872">
    <property type="entry name" value="Transposase_mut"/>
    <property type="match status" value="1"/>
</dbReference>
<evidence type="ECO:0000313" key="9">
    <source>
        <dbReference type="Proteomes" id="UP000012159"/>
    </source>
</evidence>
<dbReference type="PANTHER" id="PTHR33217:SF5">
    <property type="entry name" value="MUTATOR FAMILY TRANSPOSASE"/>
    <property type="match status" value="1"/>
</dbReference>
<dbReference type="GO" id="GO:0006313">
    <property type="term" value="P:DNA transposition"/>
    <property type="evidence" value="ECO:0007669"/>
    <property type="project" value="UniProtKB-UniRule"/>
</dbReference>
<gene>
    <name evidence="8" type="ORF">LEP1GSC133_3597</name>
</gene>
<dbReference type="InterPro" id="IPR001207">
    <property type="entry name" value="Transposase_mutator"/>
</dbReference>
<evidence type="ECO:0000313" key="8">
    <source>
        <dbReference type="EMBL" id="EMO63955.1"/>
    </source>
</evidence>
<keyword evidence="4 6" id="KW-0238">DNA-binding</keyword>
<evidence type="ECO:0000256" key="5">
    <source>
        <dbReference type="ARBA" id="ARBA00023172"/>
    </source>
</evidence>
<comment type="caution">
    <text evidence="8">The sequence shown here is derived from an EMBL/GenBank/DDBJ whole genome shotgun (WGS) entry which is preliminary data.</text>
</comment>
<protein>
    <recommendedName>
        <fullName evidence="6">Mutator family transposase</fullName>
    </recommendedName>
</protein>
<keyword evidence="5 6" id="KW-0233">DNA recombination</keyword>
<comment type="function">
    <text evidence="1 6">Required for the transposition of the insertion element.</text>
</comment>
<evidence type="ECO:0000256" key="2">
    <source>
        <dbReference type="ARBA" id="ARBA00010961"/>
    </source>
</evidence>
<feature type="compositionally biased region" description="Low complexity" evidence="7">
    <location>
        <begin position="24"/>
        <end position="38"/>
    </location>
</feature>
<feature type="region of interest" description="Disordered" evidence="7">
    <location>
        <begin position="1"/>
        <end position="43"/>
    </location>
</feature>
<name>M6W498_LEPBO</name>
<evidence type="ECO:0000256" key="1">
    <source>
        <dbReference type="ARBA" id="ARBA00002190"/>
    </source>
</evidence>
<accession>M6W498</accession>
<dbReference type="EMBL" id="AKWF02000034">
    <property type="protein sequence ID" value="EMO63955.1"/>
    <property type="molecule type" value="Genomic_DNA"/>
</dbReference>
<dbReference type="AlphaFoldDB" id="M6W498"/>
<proteinExistence type="inferred from homology"/>
<dbReference type="STRING" id="1192866.LEP1GSC133_3597"/>
<sequence>MITQRAPLDESAPRRANNHLGYEKNVSSGNNSGNSRNGKSVKKLKGDFGTIDLEVPRDRNGSFGPQIIQKGQIRFTGFDDKIISMYSLTTREISQHLKEIYQVEVSVDLISEVTDSVMETVIEWQSRPLDKVIRFSSWTR</sequence>
<evidence type="ECO:0000256" key="7">
    <source>
        <dbReference type="SAM" id="MobiDB-lite"/>
    </source>
</evidence>
<evidence type="ECO:0000256" key="4">
    <source>
        <dbReference type="ARBA" id="ARBA00023125"/>
    </source>
</evidence>
<dbReference type="GO" id="GO:0003677">
    <property type="term" value="F:DNA binding"/>
    <property type="evidence" value="ECO:0007669"/>
    <property type="project" value="UniProtKB-UniRule"/>
</dbReference>
<dbReference type="Proteomes" id="UP000012159">
    <property type="component" value="Unassembled WGS sequence"/>
</dbReference>
<keyword evidence="3 6" id="KW-0815">Transposition</keyword>
<keyword evidence="6" id="KW-0814">Transposable element</keyword>
<dbReference type="GO" id="GO:0004803">
    <property type="term" value="F:transposase activity"/>
    <property type="evidence" value="ECO:0007669"/>
    <property type="project" value="UniProtKB-UniRule"/>
</dbReference>
<evidence type="ECO:0000256" key="6">
    <source>
        <dbReference type="RuleBase" id="RU365089"/>
    </source>
</evidence>
<reference evidence="8 9" key="1">
    <citation type="submission" date="2013-01" db="EMBL/GenBank/DDBJ databases">
        <authorList>
            <person name="Harkins D.M."/>
            <person name="Durkin A.S."/>
            <person name="Brinkac L.M."/>
            <person name="Haft D.H."/>
            <person name="Selengut J.D."/>
            <person name="Sanka R."/>
            <person name="DePew J."/>
            <person name="Purushe J."/>
            <person name="Picardeau M."/>
            <person name="Werts C."/>
            <person name="Goarant C."/>
            <person name="Vinetz J.M."/>
            <person name="Sutton G.G."/>
            <person name="Nierman W.C."/>
            <person name="Fouts D.E."/>
        </authorList>
    </citation>
    <scope>NUCLEOTIDE SEQUENCE [LARGE SCALE GENOMIC DNA]</scope>
    <source>
        <strain evidence="8 9">200901868</strain>
    </source>
</reference>
<organism evidence="8 9">
    <name type="scientific">Leptospira borgpetersenii serovar Pomona str. 200901868</name>
    <dbReference type="NCBI Taxonomy" id="1192866"/>
    <lineage>
        <taxon>Bacteria</taxon>
        <taxon>Pseudomonadati</taxon>
        <taxon>Spirochaetota</taxon>
        <taxon>Spirochaetia</taxon>
        <taxon>Leptospirales</taxon>
        <taxon>Leptospiraceae</taxon>
        <taxon>Leptospira</taxon>
    </lineage>
</organism>
<comment type="similarity">
    <text evidence="2 6">Belongs to the transposase mutator family.</text>
</comment>
<evidence type="ECO:0000256" key="3">
    <source>
        <dbReference type="ARBA" id="ARBA00022578"/>
    </source>
</evidence>
<dbReference type="PANTHER" id="PTHR33217">
    <property type="entry name" value="TRANSPOSASE FOR INSERTION SEQUENCE ELEMENT IS1081"/>
    <property type="match status" value="1"/>
</dbReference>